<dbReference type="PANTHER" id="PTHR36435">
    <property type="entry name" value="SLR1288 PROTEIN"/>
    <property type="match status" value="1"/>
</dbReference>
<protein>
    <submittedName>
        <fullName evidence="3">Peptidase</fullName>
    </submittedName>
</protein>
<dbReference type="KEGG" id="fpn:ABE65_002805"/>
<dbReference type="EMBL" id="CP015378">
    <property type="protein sequence ID" value="ANC75817.1"/>
    <property type="molecule type" value="Genomic_DNA"/>
</dbReference>
<feature type="domain" description="CAAX prenyl protease 2/Lysostaphin resistance protein A-like" evidence="2">
    <location>
        <begin position="122"/>
        <end position="206"/>
    </location>
</feature>
<dbReference type="Pfam" id="PF02517">
    <property type="entry name" value="Rce1-like"/>
    <property type="match status" value="1"/>
</dbReference>
<dbReference type="InterPro" id="IPR003675">
    <property type="entry name" value="Rce1/LyrA-like_dom"/>
</dbReference>
<feature type="transmembrane region" description="Helical" evidence="1">
    <location>
        <begin position="77"/>
        <end position="102"/>
    </location>
</feature>
<feature type="transmembrane region" description="Helical" evidence="1">
    <location>
        <begin position="174"/>
        <end position="189"/>
    </location>
</feature>
<keyword evidence="1" id="KW-0472">Membrane</keyword>
<dbReference type="AlphaFoldDB" id="A0A160IJ93"/>
<evidence type="ECO:0000259" key="2">
    <source>
        <dbReference type="Pfam" id="PF02517"/>
    </source>
</evidence>
<feature type="transmembrane region" description="Helical" evidence="1">
    <location>
        <begin position="5"/>
        <end position="25"/>
    </location>
</feature>
<dbReference type="PANTHER" id="PTHR36435:SF6">
    <property type="entry name" value="ABORTIVE INFECTION PROTEIN"/>
    <property type="match status" value="1"/>
</dbReference>
<keyword evidence="1" id="KW-1133">Transmembrane helix</keyword>
<dbReference type="GO" id="GO:0080120">
    <property type="term" value="P:CAAX-box protein maturation"/>
    <property type="evidence" value="ECO:0007669"/>
    <property type="project" value="UniProtKB-ARBA"/>
</dbReference>
<organism evidence="3 4">
    <name type="scientific">Fictibacillus phosphorivorans</name>
    <dbReference type="NCBI Taxonomy" id="1221500"/>
    <lineage>
        <taxon>Bacteria</taxon>
        <taxon>Bacillati</taxon>
        <taxon>Bacillota</taxon>
        <taxon>Bacilli</taxon>
        <taxon>Bacillales</taxon>
        <taxon>Fictibacillaceae</taxon>
        <taxon>Fictibacillus</taxon>
    </lineage>
</organism>
<evidence type="ECO:0000313" key="4">
    <source>
        <dbReference type="Proteomes" id="UP000076623"/>
    </source>
</evidence>
<accession>A0A160IJ93</accession>
<gene>
    <name evidence="3" type="ORF">ABE65_002805</name>
</gene>
<feature type="transmembrane region" description="Helical" evidence="1">
    <location>
        <begin position="122"/>
        <end position="139"/>
    </location>
</feature>
<dbReference type="InterPro" id="IPR052710">
    <property type="entry name" value="CAAX_protease"/>
</dbReference>
<dbReference type="STRING" id="1221500.ABE65_002805"/>
<keyword evidence="1" id="KW-0812">Transmembrane</keyword>
<feature type="transmembrane region" description="Helical" evidence="1">
    <location>
        <begin position="37"/>
        <end position="57"/>
    </location>
</feature>
<sequence>MKKKYWWIIFIYIVMQFSGYIGVPLLHELGVPKNQLFGMWGTFSFIAALVIILYMLIPEMRERHRNSKRVSKGSAILWSIIGIFMAYAAQIIASMIEMNLFGIQPGSENTKQLVEIVKNVKYFMIVTAIVGPILEEIIFRKIIFGSLHKRFNFFISALISSLIFAAVHADFTHLLIYTAMGFTFAFLYVKTQRLIVPIAAHVAMNTLVLIVQVLFADKIKEMEQQLETAQLIIGGLL</sequence>
<feature type="transmembrane region" description="Helical" evidence="1">
    <location>
        <begin position="151"/>
        <end position="168"/>
    </location>
</feature>
<dbReference type="RefSeq" id="WP_066391181.1">
    <property type="nucleotide sequence ID" value="NZ_CP015378.1"/>
</dbReference>
<proteinExistence type="predicted"/>
<name>A0A160IJ93_9BACL</name>
<feature type="transmembrane region" description="Helical" evidence="1">
    <location>
        <begin position="194"/>
        <end position="215"/>
    </location>
</feature>
<dbReference type="Proteomes" id="UP000076623">
    <property type="component" value="Chromosome"/>
</dbReference>
<dbReference type="GO" id="GO:0004175">
    <property type="term" value="F:endopeptidase activity"/>
    <property type="evidence" value="ECO:0007669"/>
    <property type="project" value="UniProtKB-ARBA"/>
</dbReference>
<keyword evidence="4" id="KW-1185">Reference proteome</keyword>
<evidence type="ECO:0000313" key="3">
    <source>
        <dbReference type="EMBL" id="ANC75817.1"/>
    </source>
</evidence>
<reference evidence="3 4" key="1">
    <citation type="submission" date="2016-04" db="EMBL/GenBank/DDBJ databases">
        <title>Complete genome sequence of Fictibacillus phosphorivorans G25-29, a strain toxic to nematodes.</title>
        <authorList>
            <person name="Zheng Z."/>
        </authorList>
    </citation>
    <scope>NUCLEOTIDE SEQUENCE [LARGE SCALE GENOMIC DNA]</scope>
    <source>
        <strain evidence="3 4">G25-29</strain>
    </source>
</reference>
<evidence type="ECO:0000256" key="1">
    <source>
        <dbReference type="SAM" id="Phobius"/>
    </source>
</evidence>